<reference evidence="2" key="1">
    <citation type="submission" date="2021-01" db="EMBL/GenBank/DDBJ databases">
        <authorList>
            <consortium name="Genoscope - CEA"/>
            <person name="William W."/>
        </authorList>
    </citation>
    <scope>NUCLEOTIDE SEQUENCE</scope>
</reference>
<keyword evidence="1" id="KW-0472">Membrane</keyword>
<protein>
    <recommendedName>
        <fullName evidence="4">Transmembrane protein</fullName>
    </recommendedName>
</protein>
<proteinExistence type="predicted"/>
<comment type="caution">
    <text evidence="2">The sequence shown here is derived from an EMBL/GenBank/DDBJ whole genome shotgun (WGS) entry which is preliminary data.</text>
</comment>
<dbReference type="Proteomes" id="UP000688137">
    <property type="component" value="Unassembled WGS sequence"/>
</dbReference>
<dbReference type="OMA" id="NIGFIVW"/>
<keyword evidence="1" id="KW-1133">Transmembrane helix</keyword>
<keyword evidence="3" id="KW-1185">Reference proteome</keyword>
<evidence type="ECO:0000313" key="3">
    <source>
        <dbReference type="Proteomes" id="UP000688137"/>
    </source>
</evidence>
<evidence type="ECO:0000313" key="2">
    <source>
        <dbReference type="EMBL" id="CAD8051553.1"/>
    </source>
</evidence>
<dbReference type="EMBL" id="CAJJDM010000014">
    <property type="protein sequence ID" value="CAD8051553.1"/>
    <property type="molecule type" value="Genomic_DNA"/>
</dbReference>
<feature type="transmembrane region" description="Helical" evidence="1">
    <location>
        <begin position="59"/>
        <end position="75"/>
    </location>
</feature>
<feature type="transmembrane region" description="Helical" evidence="1">
    <location>
        <begin position="30"/>
        <end position="47"/>
    </location>
</feature>
<evidence type="ECO:0008006" key="4">
    <source>
        <dbReference type="Google" id="ProtNLM"/>
    </source>
</evidence>
<sequence length="483" mass="57521">MMNPYTLRFLDNQLEEQYQEARIRQVLRRIFQIVVLGTFLLHGMKIIYDLALDKPNKPYINIGFIVWTIIAQITIKINKKLIKLVITISNISTLVLQMNFDTSYSLPQDYYQFGCNITQLQSVLYFLSDFLYATVSVIFHTVARMVITSYYTQRVDIQDYCFSILCVAFVVSILYKNDINSRKHFLLRLKEEQIDDKLIKFVKSPFFQFDIKCDLQQINLQQANHIEQFQYGREDFCDGCNFRNLLRDIFIDKNTTLEQQLLKNHDQEQNYNVKYIHNHQKMSIDIYFCNLGIEYSKYILILQNIKTNNLIRKVQTFSIEDAWTQIKAQIKRVSQQNFNLRIFYFGVLSTIKINDTMIHQLNLKKQFKKFSKLLKCKGFIDIKGENQINVQTYGNQLNIWIIQVLLIIQQITINRKQKSYIFLEMQEDVILIKFILKDPSSFVVNYYRNFFIKQISSQLLYNNLNSKLELNLIKNIQQAFNII</sequence>
<name>A0A8S1KAJ2_PARPR</name>
<accession>A0A8S1KAJ2</accession>
<evidence type="ECO:0000256" key="1">
    <source>
        <dbReference type="SAM" id="Phobius"/>
    </source>
</evidence>
<feature type="transmembrane region" description="Helical" evidence="1">
    <location>
        <begin position="82"/>
        <end position="100"/>
    </location>
</feature>
<gene>
    <name evidence="2" type="ORF">PPRIM_AZ9-3.1.T0180171</name>
</gene>
<organism evidence="2 3">
    <name type="scientific">Paramecium primaurelia</name>
    <dbReference type="NCBI Taxonomy" id="5886"/>
    <lineage>
        <taxon>Eukaryota</taxon>
        <taxon>Sar</taxon>
        <taxon>Alveolata</taxon>
        <taxon>Ciliophora</taxon>
        <taxon>Intramacronucleata</taxon>
        <taxon>Oligohymenophorea</taxon>
        <taxon>Peniculida</taxon>
        <taxon>Parameciidae</taxon>
        <taxon>Paramecium</taxon>
    </lineage>
</organism>
<dbReference type="AlphaFoldDB" id="A0A8S1KAJ2"/>
<keyword evidence="1" id="KW-0812">Transmembrane</keyword>
<feature type="transmembrane region" description="Helical" evidence="1">
    <location>
        <begin position="159"/>
        <end position="175"/>
    </location>
</feature>